<dbReference type="RefSeq" id="WP_069974151.1">
    <property type="nucleotide sequence ID" value="NZ_CP017269.1"/>
</dbReference>
<reference evidence="1 2" key="1">
    <citation type="submission" date="2016-09" db="EMBL/GenBank/DDBJ databases">
        <title>Genomic analysis reveals versatility of anaerobic energy metabolism of Geosporobacter ferrireducens IRF9 of phylum Firmicutes.</title>
        <authorList>
            <person name="Kim S.-J."/>
        </authorList>
    </citation>
    <scope>NUCLEOTIDE SEQUENCE [LARGE SCALE GENOMIC DNA]</scope>
    <source>
        <strain evidence="1 2">IRF9</strain>
    </source>
</reference>
<evidence type="ECO:0000313" key="2">
    <source>
        <dbReference type="Proteomes" id="UP000095743"/>
    </source>
</evidence>
<sequence length="268" mass="31235">MDPKYPGAVDQIINFGEFWNEEGILSNKEKIIETTARITNLFKRAYRFFAAAKSIRDDLEVIYEEALDKGKYNFASARLKAEIFGGIPYALKTIKPRHLFGSAFSPKGIVDYYETIIDGIEKVVYINGRYIRGKSLIMENILDDAVKKGLFAEVYHEPMEENNIETLVIPELKIAITSSKKYEKNNQRQVDLENYLNSKVVEENEDKIKEDEILFERLMSAGLANIYKAKREHDVLETFYVPYMKFHMIDEIRKKITEKILSYEKIEK</sequence>
<dbReference type="OrthoDB" id="9781752at2"/>
<dbReference type="EMBL" id="CP017269">
    <property type="protein sequence ID" value="AOT68575.1"/>
    <property type="molecule type" value="Genomic_DNA"/>
</dbReference>
<gene>
    <name evidence="1" type="ORF">Gferi_02570</name>
</gene>
<organism evidence="1 2">
    <name type="scientific">Geosporobacter ferrireducens</name>
    <dbReference type="NCBI Taxonomy" id="1424294"/>
    <lineage>
        <taxon>Bacteria</taxon>
        <taxon>Bacillati</taxon>
        <taxon>Bacillota</taxon>
        <taxon>Clostridia</taxon>
        <taxon>Peptostreptococcales</taxon>
        <taxon>Thermotaleaceae</taxon>
        <taxon>Geosporobacter</taxon>
    </lineage>
</organism>
<accession>A0A1D8GCD5</accession>
<dbReference type="KEGG" id="gfe:Gferi_02570"/>
<dbReference type="Proteomes" id="UP000095743">
    <property type="component" value="Chromosome"/>
</dbReference>
<name>A0A1D8GCD5_9FIRM</name>
<dbReference type="AlphaFoldDB" id="A0A1D8GCD5"/>
<protein>
    <submittedName>
        <fullName evidence="1">Uncharacterized protein</fullName>
    </submittedName>
</protein>
<proteinExistence type="predicted"/>
<evidence type="ECO:0000313" key="1">
    <source>
        <dbReference type="EMBL" id="AOT68575.1"/>
    </source>
</evidence>
<dbReference type="STRING" id="1424294.Gferi_02570"/>
<keyword evidence="2" id="KW-1185">Reference proteome</keyword>